<name>A0A0H1RPH7_LACLL</name>
<comment type="caution">
    <text evidence="1">The sequence shown here is derived from an EMBL/GenBank/DDBJ whole genome shotgun (WGS) entry which is preliminary data.</text>
</comment>
<dbReference type="Proteomes" id="UP000053612">
    <property type="component" value="Unassembled WGS sequence"/>
</dbReference>
<gene>
    <name evidence="1" type="ORF">LMG9449_0089</name>
</gene>
<evidence type="ECO:0000313" key="1">
    <source>
        <dbReference type="EMBL" id="KSU22711.1"/>
    </source>
</evidence>
<dbReference type="RefSeq" id="WP_160321584.1">
    <property type="nucleotide sequence ID" value="NZ_LKLS01000002.1"/>
</dbReference>
<organism evidence="1 2">
    <name type="scientific">Lactococcus lactis subsp. lactis</name>
    <name type="common">Streptococcus lactis</name>
    <dbReference type="NCBI Taxonomy" id="1360"/>
    <lineage>
        <taxon>Bacteria</taxon>
        <taxon>Bacillati</taxon>
        <taxon>Bacillota</taxon>
        <taxon>Bacilli</taxon>
        <taxon>Lactobacillales</taxon>
        <taxon>Streptococcaceae</taxon>
        <taxon>Lactococcus</taxon>
    </lineage>
</organism>
<evidence type="ECO:0000313" key="2">
    <source>
        <dbReference type="Proteomes" id="UP000053612"/>
    </source>
</evidence>
<reference evidence="2" key="1">
    <citation type="submission" date="2015-10" db="EMBL/GenBank/DDBJ databases">
        <title>Draft Genome Sequences of 11 Lactococcus lactis subspecies cremoris strains.</title>
        <authorList>
            <person name="Wels M."/>
            <person name="Backus L."/>
            <person name="Boekhorst J."/>
            <person name="Dijkstra A."/>
            <person name="Beerthuizen M."/>
            <person name="Kelly W."/>
            <person name="Siezen R."/>
            <person name="Bachmann H."/>
            <person name="Van Hijum S."/>
        </authorList>
    </citation>
    <scope>NUCLEOTIDE SEQUENCE [LARGE SCALE GENOMIC DNA]</scope>
    <source>
        <strain evidence="2">LMG9449</strain>
    </source>
</reference>
<proteinExistence type="predicted"/>
<protein>
    <submittedName>
        <fullName evidence="1">Uncharacterized protein</fullName>
    </submittedName>
</protein>
<sequence>MKLKVNAVFDDVKENVRRDVGEIFEATATRFKELEKKLPGFVEKLEGDEEE</sequence>
<dbReference type="PATRIC" id="fig|1360.109.peg.2237"/>
<dbReference type="AlphaFoldDB" id="A0A0H1RPH7"/>
<accession>A0A0H1RPH7</accession>
<dbReference type="EMBL" id="LKLS01000002">
    <property type="protein sequence ID" value="KSU22711.1"/>
    <property type="molecule type" value="Genomic_DNA"/>
</dbReference>